<dbReference type="PANTHER" id="PTHR46745:SF1">
    <property type="entry name" value="TSC22 DOMAIN FAMILY PROTEIN 1"/>
    <property type="match status" value="1"/>
</dbReference>
<reference evidence="3" key="1">
    <citation type="submission" date="2014-05" db="EMBL/GenBank/DDBJ databases">
        <authorList>
            <person name="Chronopoulou M."/>
        </authorList>
    </citation>
    <scope>NUCLEOTIDE SEQUENCE</scope>
    <source>
        <tissue evidence="3">Whole organism</tissue>
    </source>
</reference>
<evidence type="ECO:0000256" key="2">
    <source>
        <dbReference type="SAM" id="MobiDB-lite"/>
    </source>
</evidence>
<dbReference type="InterPro" id="IPR000580">
    <property type="entry name" value="TSC22/Bun"/>
</dbReference>
<name>A0A0K2TGR5_LEPSM</name>
<dbReference type="GO" id="GO:0043066">
    <property type="term" value="P:negative regulation of apoptotic process"/>
    <property type="evidence" value="ECO:0007669"/>
    <property type="project" value="TreeGrafter"/>
</dbReference>
<dbReference type="OrthoDB" id="8961796at2759"/>
<keyword evidence="1" id="KW-0175">Coiled coil</keyword>
<feature type="compositionally biased region" description="Polar residues" evidence="2">
    <location>
        <begin position="342"/>
        <end position="355"/>
    </location>
</feature>
<feature type="compositionally biased region" description="Low complexity" evidence="2">
    <location>
        <begin position="290"/>
        <end position="301"/>
    </location>
</feature>
<feature type="non-terminal residue" evidence="3">
    <location>
        <position position="533"/>
    </location>
</feature>
<dbReference type="Pfam" id="PF01166">
    <property type="entry name" value="TSC22"/>
    <property type="match status" value="1"/>
</dbReference>
<proteinExistence type="predicted"/>
<feature type="compositionally biased region" description="Polar residues" evidence="2">
    <location>
        <begin position="269"/>
        <end position="280"/>
    </location>
</feature>
<dbReference type="GO" id="GO:0005634">
    <property type="term" value="C:nucleus"/>
    <property type="evidence" value="ECO:0007669"/>
    <property type="project" value="TreeGrafter"/>
</dbReference>
<organism evidence="3">
    <name type="scientific">Lepeophtheirus salmonis</name>
    <name type="common">Salmon louse</name>
    <name type="synonym">Caligus salmonis</name>
    <dbReference type="NCBI Taxonomy" id="72036"/>
    <lineage>
        <taxon>Eukaryota</taxon>
        <taxon>Metazoa</taxon>
        <taxon>Ecdysozoa</taxon>
        <taxon>Arthropoda</taxon>
        <taxon>Crustacea</taxon>
        <taxon>Multicrustacea</taxon>
        <taxon>Hexanauplia</taxon>
        <taxon>Copepoda</taxon>
        <taxon>Siphonostomatoida</taxon>
        <taxon>Caligidae</taxon>
        <taxon>Lepeophtheirus</taxon>
    </lineage>
</organism>
<dbReference type="GO" id="GO:0008284">
    <property type="term" value="P:positive regulation of cell population proliferation"/>
    <property type="evidence" value="ECO:0007669"/>
    <property type="project" value="TreeGrafter"/>
</dbReference>
<dbReference type="Gene3D" id="1.20.5.490">
    <property type="entry name" value="Single helix bin"/>
    <property type="match status" value="1"/>
</dbReference>
<evidence type="ECO:0000256" key="1">
    <source>
        <dbReference type="SAM" id="Coils"/>
    </source>
</evidence>
<feature type="region of interest" description="Disordered" evidence="2">
    <location>
        <begin position="219"/>
        <end position="301"/>
    </location>
</feature>
<evidence type="ECO:0000313" key="3">
    <source>
        <dbReference type="EMBL" id="CDW25035.1"/>
    </source>
</evidence>
<dbReference type="GO" id="GO:0006357">
    <property type="term" value="P:regulation of transcription by RNA polymerase II"/>
    <property type="evidence" value="ECO:0007669"/>
    <property type="project" value="InterPro"/>
</dbReference>
<dbReference type="GO" id="GO:0005829">
    <property type="term" value="C:cytosol"/>
    <property type="evidence" value="ECO:0007669"/>
    <property type="project" value="TreeGrafter"/>
</dbReference>
<feature type="region of interest" description="Disordered" evidence="2">
    <location>
        <begin position="1"/>
        <end position="100"/>
    </location>
</feature>
<dbReference type="EMBL" id="HACA01007674">
    <property type="protein sequence ID" value="CDW25035.1"/>
    <property type="molecule type" value="Transcribed_RNA"/>
</dbReference>
<feature type="compositionally biased region" description="Gly residues" evidence="2">
    <location>
        <begin position="7"/>
        <end position="16"/>
    </location>
</feature>
<feature type="region of interest" description="Disordered" evidence="2">
    <location>
        <begin position="339"/>
        <end position="368"/>
    </location>
</feature>
<feature type="compositionally biased region" description="Low complexity" evidence="2">
    <location>
        <begin position="239"/>
        <end position="254"/>
    </location>
</feature>
<dbReference type="SUPFAM" id="SSF58026">
    <property type="entry name" value="Delta-sleep-inducing peptide immunoreactive peptide"/>
    <property type="match status" value="1"/>
</dbReference>
<feature type="compositionally biased region" description="Acidic residues" evidence="2">
    <location>
        <begin position="72"/>
        <end position="82"/>
    </location>
</feature>
<accession>A0A0K2TGR5</accession>
<dbReference type="AlphaFoldDB" id="A0A0K2TGR5"/>
<feature type="compositionally biased region" description="Basic and acidic residues" evidence="2">
    <location>
        <begin position="222"/>
        <end position="238"/>
    </location>
</feature>
<sequence>MWSDGMKGSGRVGSVGGEDAASLPPPLDPLLLCNAPLGVGPSGVSDPLLQSKRKNTSFKITNILPSRPPSNDPEESGEDDPDDSHTEDISDGPELPAQPSKKFMSTMRRNSFDAAASAAAAVVAAGGSKEAAVSILSSNGLPASAMSVLNEAVPVFSKNAKWVSSVLAVSHPNNSIDARHGPRDRFKVVRMETNIPLKRGRWTCIDYIDKRTISSNSTVVSDKNELTDNGEHEEERPSPHTSVTTSSTVPSSSSQHIPNFSSIAEPVRMSSNPQTPSVVQSPSTAPPSYPTSASQHQQQMFQQLLQKQPNPQQVIQFAATPVTCQSMIKQQQQSLLLPQQQTSTNLVSSSGSGHHTQPVPSPQMSTHHQQLILEGGASISSSLITPLTFGGLMSTSSAVNSIPPSRAETDILPPTTFYPAHFDHPIDNEHLVERLEEISTQQNAPFVEEDIDNSASGTNQGAIDNRIEQAMDLVKSHLMNAVRSEVEELKERIVKLEDVISHLQTENDFLKANVSQEVLTQLPPPTSSHHQIL</sequence>
<dbReference type="PANTHER" id="PTHR46745">
    <property type="entry name" value="TSC22 DOMAIN FAMILY PROTEIN 1"/>
    <property type="match status" value="1"/>
</dbReference>
<feature type="coiled-coil region" evidence="1">
    <location>
        <begin position="479"/>
        <end position="513"/>
    </location>
</feature>
<protein>
    <submittedName>
        <fullName evidence="3">Protein bunched, class 2/F/G isoformlike [Bombyx mori]</fullName>
    </submittedName>
</protein>
<dbReference type="CDD" id="cd21936">
    <property type="entry name" value="ZIP_TSC22D"/>
    <property type="match status" value="1"/>
</dbReference>